<name>A0A372LKJ7_9BACI</name>
<dbReference type="GO" id="GO:0016791">
    <property type="term" value="F:phosphatase activity"/>
    <property type="evidence" value="ECO:0007669"/>
    <property type="project" value="TreeGrafter"/>
</dbReference>
<dbReference type="Gene3D" id="1.10.150.520">
    <property type="match status" value="1"/>
</dbReference>
<protein>
    <submittedName>
        <fullName evidence="5">HAD family hydrolase</fullName>
    </submittedName>
</protein>
<dbReference type="InterPro" id="IPR041492">
    <property type="entry name" value="HAD_2"/>
</dbReference>
<evidence type="ECO:0000313" key="6">
    <source>
        <dbReference type="Proteomes" id="UP000264541"/>
    </source>
</evidence>
<sequence>MIKCICFDMDNTLYAESSYYMACYKEIARMISRDEEETVFESMLNIRREEGDKKVFQKIIEIYNLDKEYLNKFVNIYRTYDAKILLYPDVEIFIKSKNHDTKYGILTNGGEFTQKNKIKCLGIEKEFDFIYITGEFLGSKEWKPNKRAFELIRNTGLKYSECIYVGDSFEKDIVGALNVGMNAVLINRDAVYEKCNYNNTPYWIINSFEQINNVLNEIEGLTYEKKLRYTYSKVK</sequence>
<evidence type="ECO:0000256" key="4">
    <source>
        <dbReference type="ARBA" id="ARBA00022842"/>
    </source>
</evidence>
<keyword evidence="2" id="KW-0479">Metal-binding</keyword>
<dbReference type="RefSeq" id="WP_117327729.1">
    <property type="nucleotide sequence ID" value="NZ_QVTE01000046.1"/>
</dbReference>
<evidence type="ECO:0000256" key="1">
    <source>
        <dbReference type="ARBA" id="ARBA00001946"/>
    </source>
</evidence>
<dbReference type="GO" id="GO:0046872">
    <property type="term" value="F:metal ion binding"/>
    <property type="evidence" value="ECO:0007669"/>
    <property type="project" value="UniProtKB-KW"/>
</dbReference>
<dbReference type="NCBIfam" id="TIGR01549">
    <property type="entry name" value="HAD-SF-IA-v1"/>
    <property type="match status" value="1"/>
</dbReference>
<reference evidence="5 6" key="1">
    <citation type="submission" date="2018-08" db="EMBL/GenBank/DDBJ databases">
        <title>Bacillus chawlae sp. nov., Bacillus glennii sp. nov., and Bacillus saganii sp. nov. Isolated from the Vehicle Assembly Building at Kennedy Space Center where the Viking Spacecraft were Assembled.</title>
        <authorList>
            <person name="Seuylemezian A."/>
            <person name="Vaishampayan P."/>
        </authorList>
    </citation>
    <scope>NUCLEOTIDE SEQUENCE [LARGE SCALE GENOMIC DNA]</scope>
    <source>
        <strain evidence="5 6">V47-23a</strain>
    </source>
</reference>
<dbReference type="Gene3D" id="3.40.50.1000">
    <property type="entry name" value="HAD superfamily/HAD-like"/>
    <property type="match status" value="1"/>
</dbReference>
<keyword evidence="3 5" id="KW-0378">Hydrolase</keyword>
<dbReference type="GO" id="GO:0044281">
    <property type="term" value="P:small molecule metabolic process"/>
    <property type="evidence" value="ECO:0007669"/>
    <property type="project" value="UniProtKB-ARBA"/>
</dbReference>
<dbReference type="OrthoDB" id="9809962at2"/>
<dbReference type="Pfam" id="PF13419">
    <property type="entry name" value="HAD_2"/>
    <property type="match status" value="1"/>
</dbReference>
<dbReference type="InterPro" id="IPR023214">
    <property type="entry name" value="HAD_sf"/>
</dbReference>
<dbReference type="SUPFAM" id="SSF56784">
    <property type="entry name" value="HAD-like"/>
    <property type="match status" value="1"/>
</dbReference>
<dbReference type="EMBL" id="QVTE01000046">
    <property type="protein sequence ID" value="RFU67122.1"/>
    <property type="molecule type" value="Genomic_DNA"/>
</dbReference>
<organism evidence="5 6">
    <name type="scientific">Peribacillus saganii</name>
    <dbReference type="NCBI Taxonomy" id="2303992"/>
    <lineage>
        <taxon>Bacteria</taxon>
        <taxon>Bacillati</taxon>
        <taxon>Bacillota</taxon>
        <taxon>Bacilli</taxon>
        <taxon>Bacillales</taxon>
        <taxon>Bacillaceae</taxon>
        <taxon>Peribacillus</taxon>
    </lineage>
</organism>
<proteinExistence type="predicted"/>
<dbReference type="Proteomes" id="UP000264541">
    <property type="component" value="Unassembled WGS sequence"/>
</dbReference>
<evidence type="ECO:0000256" key="2">
    <source>
        <dbReference type="ARBA" id="ARBA00022723"/>
    </source>
</evidence>
<evidence type="ECO:0000256" key="3">
    <source>
        <dbReference type="ARBA" id="ARBA00022801"/>
    </source>
</evidence>
<dbReference type="InterPro" id="IPR051400">
    <property type="entry name" value="HAD-like_hydrolase"/>
</dbReference>
<keyword evidence="4" id="KW-0460">Magnesium</keyword>
<dbReference type="PANTHER" id="PTHR46470">
    <property type="entry name" value="N-ACYLNEURAMINATE-9-PHOSPHATASE"/>
    <property type="match status" value="1"/>
</dbReference>
<dbReference type="InterPro" id="IPR036412">
    <property type="entry name" value="HAD-like_sf"/>
</dbReference>
<evidence type="ECO:0000313" key="5">
    <source>
        <dbReference type="EMBL" id="RFU67122.1"/>
    </source>
</evidence>
<dbReference type="SFLD" id="SFLDS00003">
    <property type="entry name" value="Haloacid_Dehalogenase"/>
    <property type="match status" value="1"/>
</dbReference>
<comment type="cofactor">
    <cofactor evidence="1">
        <name>Mg(2+)</name>
        <dbReference type="ChEBI" id="CHEBI:18420"/>
    </cofactor>
</comment>
<keyword evidence="6" id="KW-1185">Reference proteome</keyword>
<accession>A0A372LKJ7</accession>
<gene>
    <name evidence="5" type="ORF">D0469_16010</name>
</gene>
<dbReference type="PANTHER" id="PTHR46470:SF2">
    <property type="entry name" value="GLYCERALDEHYDE 3-PHOSPHATE PHOSPHATASE"/>
    <property type="match status" value="1"/>
</dbReference>
<dbReference type="InterPro" id="IPR006439">
    <property type="entry name" value="HAD-SF_hydro_IA"/>
</dbReference>
<comment type="caution">
    <text evidence="5">The sequence shown here is derived from an EMBL/GenBank/DDBJ whole genome shotgun (WGS) entry which is preliminary data.</text>
</comment>
<dbReference type="SFLD" id="SFLDG01129">
    <property type="entry name" value="C1.5:_HAD__Beta-PGM__Phosphata"/>
    <property type="match status" value="1"/>
</dbReference>
<dbReference type="AlphaFoldDB" id="A0A372LKJ7"/>